<dbReference type="PRINTS" id="PR00300">
    <property type="entry name" value="CLPPROTEASEA"/>
</dbReference>
<dbReference type="EMBL" id="LCRH01000067">
    <property type="protein sequence ID" value="KKW31041.1"/>
    <property type="molecule type" value="Genomic_DNA"/>
</dbReference>
<dbReference type="InterPro" id="IPR018368">
    <property type="entry name" value="ClpA/B_CS1"/>
</dbReference>
<dbReference type="InterPro" id="IPR003959">
    <property type="entry name" value="ATPase_AAA_core"/>
</dbReference>
<evidence type="ECO:0000313" key="10">
    <source>
        <dbReference type="Proteomes" id="UP000034054"/>
    </source>
</evidence>
<comment type="caution">
    <text evidence="9">The sequence shown here is derived from an EMBL/GenBank/DDBJ whole genome shotgun (WGS) entry which is preliminary data.</text>
</comment>
<proteinExistence type="inferred from homology"/>
<accession>A0A0G1XJA4</accession>
<reference evidence="9 10" key="1">
    <citation type="journal article" date="2015" name="Nature">
        <title>rRNA introns, odd ribosomes, and small enigmatic genomes across a large radiation of phyla.</title>
        <authorList>
            <person name="Brown C.T."/>
            <person name="Hug L.A."/>
            <person name="Thomas B.C."/>
            <person name="Sharon I."/>
            <person name="Castelle C.J."/>
            <person name="Singh A."/>
            <person name="Wilkins M.J."/>
            <person name="Williams K.H."/>
            <person name="Banfield J.F."/>
        </authorList>
    </citation>
    <scope>NUCLEOTIDE SEQUENCE [LARGE SCALE GENOMIC DNA]</scope>
</reference>
<dbReference type="FunFam" id="3.40.50.300:FF:000010">
    <property type="entry name" value="Chaperone clpB 1, putative"/>
    <property type="match status" value="1"/>
</dbReference>
<dbReference type="PATRIC" id="fig|1618979.3.peg.823"/>
<dbReference type="GO" id="GO:0016887">
    <property type="term" value="F:ATP hydrolysis activity"/>
    <property type="evidence" value="ECO:0007669"/>
    <property type="project" value="InterPro"/>
</dbReference>
<dbReference type="CDD" id="cd19499">
    <property type="entry name" value="RecA-like_ClpB_Hsp104-like"/>
    <property type="match status" value="1"/>
</dbReference>
<dbReference type="SMART" id="SM00382">
    <property type="entry name" value="AAA"/>
    <property type="match status" value="2"/>
</dbReference>
<organism evidence="9 10">
    <name type="scientific">Candidatus Uhrbacteria bacterium GW2011_GWA2_52_8d</name>
    <dbReference type="NCBI Taxonomy" id="1618979"/>
    <lineage>
        <taxon>Bacteria</taxon>
        <taxon>Candidatus Uhriibacteriota</taxon>
    </lineage>
</organism>
<name>A0A0G1XJA4_9BACT</name>
<dbReference type="PANTHER" id="PTHR11638:SF18">
    <property type="entry name" value="HEAT SHOCK PROTEIN 104"/>
    <property type="match status" value="1"/>
</dbReference>
<dbReference type="Gene3D" id="1.10.1780.10">
    <property type="entry name" value="Clp, N-terminal domain"/>
    <property type="match status" value="1"/>
</dbReference>
<dbReference type="InterPro" id="IPR027417">
    <property type="entry name" value="P-loop_NTPase"/>
</dbReference>
<evidence type="ECO:0000313" key="9">
    <source>
        <dbReference type="EMBL" id="KKW31041.1"/>
    </source>
</evidence>
<dbReference type="Gene3D" id="6.10.140.130">
    <property type="match status" value="1"/>
</dbReference>
<keyword evidence="3 6" id="KW-0067">ATP-binding</keyword>
<evidence type="ECO:0000256" key="5">
    <source>
        <dbReference type="PROSITE-ProRule" id="PRU01251"/>
    </source>
</evidence>
<dbReference type="PROSITE" id="PS51903">
    <property type="entry name" value="CLP_R"/>
    <property type="match status" value="1"/>
</dbReference>
<dbReference type="CDD" id="cd00009">
    <property type="entry name" value="AAA"/>
    <property type="match status" value="1"/>
</dbReference>
<dbReference type="Proteomes" id="UP000034054">
    <property type="component" value="Unassembled WGS sequence"/>
</dbReference>
<dbReference type="GO" id="GO:0034605">
    <property type="term" value="P:cellular response to heat"/>
    <property type="evidence" value="ECO:0007669"/>
    <property type="project" value="TreeGrafter"/>
</dbReference>
<evidence type="ECO:0000256" key="1">
    <source>
        <dbReference type="ARBA" id="ARBA00022737"/>
    </source>
</evidence>
<dbReference type="FunFam" id="3.40.50.300:FF:000025">
    <property type="entry name" value="ATP-dependent Clp protease subunit"/>
    <property type="match status" value="1"/>
</dbReference>
<keyword evidence="1 5" id="KW-0677">Repeat</keyword>
<keyword evidence="7" id="KW-0175">Coiled coil</keyword>
<dbReference type="GO" id="GO:0005524">
    <property type="term" value="F:ATP binding"/>
    <property type="evidence" value="ECO:0007669"/>
    <property type="project" value="UniProtKB-KW"/>
</dbReference>
<evidence type="ECO:0000259" key="8">
    <source>
        <dbReference type="PROSITE" id="PS51903"/>
    </source>
</evidence>
<dbReference type="InterPro" id="IPR004176">
    <property type="entry name" value="Clp_R_N"/>
</dbReference>
<sequence>MAHGIAVEHGQQALEPIHLLAALLEQDDGVVGAVIDKVTPARARLRGEVDKILDSLPHTPGPVPSGGMAQIYMSQQMADVLSTAHKKAKSFSDEFISTEHLLLGLLGNKAIARLLTGYEIVEEKVMAALKEIRGTQRVDSQEPEGRYQALEKYGQNLTEQARNGKLDPIIGRDSEIRRVMQVLSRRTKNNPVLIGEAGVGKTAIIEGLAQRIASGDVPESLKEKSVIALDLGAMVAGTKYRGEFEDRLKAVIKEIEASQGKIILFIDELHTLVGTGTTEGGSLDASNMLKPALARGELRAVGATTIKEYQRYIEKDPALERRFQPVMVEEPTVQDTIAILRGIKEKYEVHHGVRISDPSLVAAAELEIEQKALAKEADKESKARLSEIDKQIADLREQTEGLEGRWQNEKTRITTIQNIKSEIDQLRASAEIEERRGDLEKVAEIRYARIPEREKALHKAEKELTSLQKERGLLKEVVGEEDIAHVVSRWTHIPVSKMLESEMTKLTRMEEELAKRVVGQEEAITAVSNALRRSRAGIGEEKRPIGSFIFLGPTGVGKTELAKALAAFMFNEEAALVRLDMSEYMEKHSTSKIIGSPPGYVGYEEGGQLTEIVRRKPYCVLLLDEIEKAHPDTFNLLLQILDDGQLTDAKGRKVNFKNTIIIMTSNIGSEYILNAGQTKSAMGFEDGEAAISQEDETRDRVMAMLKDHFRPEFLNRIDDTIVLTQPTAPVP</sequence>
<dbReference type="SUPFAM" id="SSF52540">
    <property type="entry name" value="P-loop containing nucleoside triphosphate hydrolases"/>
    <property type="match status" value="2"/>
</dbReference>
<evidence type="ECO:0000256" key="7">
    <source>
        <dbReference type="SAM" id="Coils"/>
    </source>
</evidence>
<dbReference type="Gene3D" id="3.40.50.300">
    <property type="entry name" value="P-loop containing nucleotide triphosphate hydrolases"/>
    <property type="match status" value="3"/>
</dbReference>
<dbReference type="SUPFAM" id="SSF81923">
    <property type="entry name" value="Double Clp-N motif"/>
    <property type="match status" value="1"/>
</dbReference>
<dbReference type="InterPro" id="IPR028299">
    <property type="entry name" value="ClpA/B_CS2"/>
</dbReference>
<feature type="coiled-coil region" evidence="7">
    <location>
        <begin position="363"/>
        <end position="477"/>
    </location>
</feature>
<evidence type="ECO:0000256" key="3">
    <source>
        <dbReference type="ARBA" id="ARBA00022840"/>
    </source>
</evidence>
<feature type="domain" description="Clp R" evidence="8">
    <location>
        <begin position="1"/>
        <end position="135"/>
    </location>
</feature>
<dbReference type="InterPro" id="IPR003593">
    <property type="entry name" value="AAA+_ATPase"/>
</dbReference>
<dbReference type="InterPro" id="IPR001270">
    <property type="entry name" value="ClpA/B"/>
</dbReference>
<keyword evidence="2 6" id="KW-0547">Nucleotide-binding</keyword>
<comment type="similarity">
    <text evidence="6">Belongs to the ClpA/ClpB family.</text>
</comment>
<evidence type="ECO:0000256" key="2">
    <source>
        <dbReference type="ARBA" id="ARBA00022741"/>
    </source>
</evidence>
<dbReference type="Pfam" id="PF00004">
    <property type="entry name" value="AAA"/>
    <property type="match status" value="1"/>
</dbReference>
<dbReference type="AlphaFoldDB" id="A0A0G1XJA4"/>
<dbReference type="PROSITE" id="PS00870">
    <property type="entry name" value="CLPAB_1"/>
    <property type="match status" value="1"/>
</dbReference>
<dbReference type="Pfam" id="PF02861">
    <property type="entry name" value="Clp_N"/>
    <property type="match status" value="1"/>
</dbReference>
<gene>
    <name evidence="9" type="ORF">UY76_C0067G0002</name>
</gene>
<dbReference type="InterPro" id="IPR050130">
    <property type="entry name" value="ClpA_ClpB"/>
</dbReference>
<dbReference type="GO" id="GO:0005737">
    <property type="term" value="C:cytoplasm"/>
    <property type="evidence" value="ECO:0007669"/>
    <property type="project" value="TreeGrafter"/>
</dbReference>
<evidence type="ECO:0000256" key="6">
    <source>
        <dbReference type="RuleBase" id="RU004432"/>
    </source>
</evidence>
<evidence type="ECO:0000256" key="4">
    <source>
        <dbReference type="ARBA" id="ARBA00023186"/>
    </source>
</evidence>
<dbReference type="PROSITE" id="PS00871">
    <property type="entry name" value="CLPAB_2"/>
    <property type="match status" value="1"/>
</dbReference>
<dbReference type="Pfam" id="PF17871">
    <property type="entry name" value="AAA_lid_9"/>
    <property type="match status" value="1"/>
</dbReference>
<dbReference type="PANTHER" id="PTHR11638">
    <property type="entry name" value="ATP-DEPENDENT CLP PROTEASE"/>
    <property type="match status" value="1"/>
</dbReference>
<keyword evidence="4 6" id="KW-0143">Chaperone</keyword>
<dbReference type="InterPro" id="IPR041546">
    <property type="entry name" value="ClpA/ClpB_AAA_lid"/>
</dbReference>
<protein>
    <submittedName>
        <fullName evidence="9">ATP-dependent chaperone ClpB</fullName>
    </submittedName>
</protein>
<dbReference type="Pfam" id="PF07724">
    <property type="entry name" value="AAA_2"/>
    <property type="match status" value="1"/>
</dbReference>
<dbReference type="InterPro" id="IPR036628">
    <property type="entry name" value="Clp_N_dom_sf"/>
</dbReference>